<reference evidence="1" key="1">
    <citation type="journal article" date="2023" name="Plant J.">
        <title>The genome of the king protea, Protea cynaroides.</title>
        <authorList>
            <person name="Chang J."/>
            <person name="Duong T.A."/>
            <person name="Schoeman C."/>
            <person name="Ma X."/>
            <person name="Roodt D."/>
            <person name="Barker N."/>
            <person name="Li Z."/>
            <person name="Van de Peer Y."/>
            <person name="Mizrachi E."/>
        </authorList>
    </citation>
    <scope>NUCLEOTIDE SEQUENCE</scope>
    <source>
        <tissue evidence="1">Young leaves</tissue>
    </source>
</reference>
<gene>
    <name evidence="1" type="ORF">NE237_000145</name>
</gene>
<comment type="caution">
    <text evidence="1">The sequence shown here is derived from an EMBL/GenBank/DDBJ whole genome shotgun (WGS) entry which is preliminary data.</text>
</comment>
<organism evidence="1 2">
    <name type="scientific">Protea cynaroides</name>
    <dbReference type="NCBI Taxonomy" id="273540"/>
    <lineage>
        <taxon>Eukaryota</taxon>
        <taxon>Viridiplantae</taxon>
        <taxon>Streptophyta</taxon>
        <taxon>Embryophyta</taxon>
        <taxon>Tracheophyta</taxon>
        <taxon>Spermatophyta</taxon>
        <taxon>Magnoliopsida</taxon>
        <taxon>Proteales</taxon>
        <taxon>Proteaceae</taxon>
        <taxon>Protea</taxon>
    </lineage>
</organism>
<evidence type="ECO:0000313" key="2">
    <source>
        <dbReference type="Proteomes" id="UP001141806"/>
    </source>
</evidence>
<name>A0A9Q0JR32_9MAGN</name>
<protein>
    <submittedName>
        <fullName evidence="1">Uncharacterized protein</fullName>
    </submittedName>
</protein>
<keyword evidence="2" id="KW-1185">Reference proteome</keyword>
<dbReference type="Proteomes" id="UP001141806">
    <property type="component" value="Unassembled WGS sequence"/>
</dbReference>
<evidence type="ECO:0000313" key="1">
    <source>
        <dbReference type="EMBL" id="KAJ4948005.1"/>
    </source>
</evidence>
<proteinExistence type="predicted"/>
<accession>A0A9Q0JR32</accession>
<sequence>MNASLGKSIVLGSPTCTVSVSSKEIKNLDSTGPMGNLPVVAAGTGGVNPQSSDNTPRTNLAVHEDSSHCELANLMVERVKAWDAERFCLLQQHESIAQDLKRERESTITKRRKFEPLRNDLGFVASKHALCRLCDFVRERTLGYDFSIFIMDLDAPFATRFQ</sequence>
<dbReference type="EMBL" id="JAMYWD010000697">
    <property type="protein sequence ID" value="KAJ4948005.1"/>
    <property type="molecule type" value="Genomic_DNA"/>
</dbReference>
<dbReference type="AlphaFoldDB" id="A0A9Q0JR32"/>